<dbReference type="InterPro" id="IPR003439">
    <property type="entry name" value="ABC_transporter-like_ATP-bd"/>
</dbReference>
<keyword evidence="6 8" id="KW-0472">Membrane</keyword>
<dbReference type="GO" id="GO:0005524">
    <property type="term" value="F:ATP binding"/>
    <property type="evidence" value="ECO:0007669"/>
    <property type="project" value="UniProtKB-KW"/>
</dbReference>
<dbReference type="GO" id="GO:0034040">
    <property type="term" value="F:ATPase-coupled lipid transmembrane transporter activity"/>
    <property type="evidence" value="ECO:0007669"/>
    <property type="project" value="TreeGrafter"/>
</dbReference>
<dbReference type="Gene3D" id="1.20.1560.10">
    <property type="entry name" value="ABC transporter type 1, transmembrane domain"/>
    <property type="match status" value="1"/>
</dbReference>
<dbReference type="Proteomes" id="UP000740883">
    <property type="component" value="Unassembled WGS sequence"/>
</dbReference>
<dbReference type="GO" id="GO:0016887">
    <property type="term" value="F:ATP hydrolysis activity"/>
    <property type="evidence" value="ECO:0007669"/>
    <property type="project" value="InterPro"/>
</dbReference>
<evidence type="ECO:0000256" key="7">
    <source>
        <dbReference type="ARBA" id="ARBA00024363"/>
    </source>
</evidence>
<protein>
    <submittedName>
        <fullName evidence="11">ATP-binding cassette sub-family B member 7, mitochondrial</fullName>
    </submittedName>
</protein>
<gene>
    <name evidence="11" type="primary">Abcb7_1</name>
    <name evidence="11" type="ORF">NGRA_1871</name>
</gene>
<dbReference type="PROSITE" id="PS50893">
    <property type="entry name" value="ABC_TRANSPORTER_2"/>
    <property type="match status" value="1"/>
</dbReference>
<dbReference type="EMBL" id="SBJO01000149">
    <property type="protein sequence ID" value="KAF9762645.1"/>
    <property type="molecule type" value="Genomic_DNA"/>
</dbReference>
<evidence type="ECO:0000256" key="5">
    <source>
        <dbReference type="ARBA" id="ARBA00022989"/>
    </source>
</evidence>
<dbReference type="InterPro" id="IPR039421">
    <property type="entry name" value="Type_1_exporter"/>
</dbReference>
<keyword evidence="5 8" id="KW-1133">Transmembrane helix</keyword>
<keyword evidence="2 8" id="KW-0812">Transmembrane</keyword>
<dbReference type="Pfam" id="PF00664">
    <property type="entry name" value="ABC_membrane"/>
    <property type="match status" value="1"/>
</dbReference>
<comment type="caution">
    <text evidence="11">The sequence shown here is derived from an EMBL/GenBank/DDBJ whole genome shotgun (WGS) entry which is preliminary data.</text>
</comment>
<dbReference type="InterPro" id="IPR027417">
    <property type="entry name" value="P-loop_NTPase"/>
</dbReference>
<dbReference type="InterPro" id="IPR011527">
    <property type="entry name" value="ABC1_TM_dom"/>
</dbReference>
<comment type="similarity">
    <text evidence="7">Belongs to the ABC transporter superfamily. ABCB family. Heavy Metal importer (TC 3.A.1.210) subfamily.</text>
</comment>
<dbReference type="GO" id="GO:0140359">
    <property type="term" value="F:ABC-type transporter activity"/>
    <property type="evidence" value="ECO:0007669"/>
    <property type="project" value="InterPro"/>
</dbReference>
<dbReference type="InterPro" id="IPR036640">
    <property type="entry name" value="ABC1_TM_sf"/>
</dbReference>
<dbReference type="PROSITE" id="PS50929">
    <property type="entry name" value="ABC_TM1F"/>
    <property type="match status" value="1"/>
</dbReference>
<keyword evidence="4 11" id="KW-0067">ATP-binding</keyword>
<feature type="transmembrane region" description="Helical" evidence="8">
    <location>
        <begin position="30"/>
        <end position="54"/>
    </location>
</feature>
<accession>A0A9P6KY80</accession>
<dbReference type="SMART" id="SM00382">
    <property type="entry name" value="AAA"/>
    <property type="match status" value="1"/>
</dbReference>
<evidence type="ECO:0000256" key="8">
    <source>
        <dbReference type="SAM" id="Phobius"/>
    </source>
</evidence>
<proteinExistence type="inferred from homology"/>
<name>A0A9P6KY80_9MICR</name>
<dbReference type="PANTHER" id="PTHR24221">
    <property type="entry name" value="ATP-BINDING CASSETTE SUB-FAMILY B"/>
    <property type="match status" value="1"/>
</dbReference>
<dbReference type="Pfam" id="PF00005">
    <property type="entry name" value="ABC_tran"/>
    <property type="match status" value="1"/>
</dbReference>
<sequence>MEDKEISRKKYSAALYETLNFIISNPLFKIVVIPICVLSYLSASFALYVLKVITMIEMHFVSSFQSKTTWKLCVLYMTTPFIHYTLQLALALLMSFFVQNIIRNSFLKFTDEYIKVNYLRYHSLGSGQIHSLIERRTEAMRSVLRLFLTHLLQDIVLTLKAYYMIYKDIDDKAFYANVVLMVTFFMCTHYFISLRNRYRLYYNLSYNKASNRTYGILVNYDVIKAYNNEEYELRRLDGDLDKVETRSLVFEILGNFIEFVQKNSVVIPNGYILYLAMSGKYFPKLQDNQGFLNYNKIFLLIKDKIGTIRANIMEITQYLTDIGDSKIYEESADLESSGSLNIHKFENSIVFRSVSMEVNGRTLFTVDSLCIKKGEKVAIVGKNGSGKSSLVNLILRLRDYEGDAFIDNIEMKEISKTSQRDLISYIPQNPSISEGSVLDNLRYACPDTEEQKIMAICEEFNTHDLFSGMKDGYQTNVGEAGKYLSGGQKQKLSFMRAVIKNGDIFIFDEPTSNLDVKAEEEVLNYLFTKLSEKTSIVIIHNQNYLNKFDKIVGISNGEIQVYTEYSEFVKNEHLY</sequence>
<evidence type="ECO:0000313" key="11">
    <source>
        <dbReference type="EMBL" id="KAF9762645.1"/>
    </source>
</evidence>
<evidence type="ECO:0000259" key="9">
    <source>
        <dbReference type="PROSITE" id="PS50893"/>
    </source>
</evidence>
<keyword evidence="3" id="KW-0547">Nucleotide-binding</keyword>
<dbReference type="InterPro" id="IPR003593">
    <property type="entry name" value="AAA+_ATPase"/>
</dbReference>
<feature type="domain" description="ABC transporter" evidence="9">
    <location>
        <begin position="349"/>
        <end position="574"/>
    </location>
</feature>
<keyword evidence="12" id="KW-1185">Reference proteome</keyword>
<dbReference type="SUPFAM" id="SSF90123">
    <property type="entry name" value="ABC transporter transmembrane region"/>
    <property type="match status" value="1"/>
</dbReference>
<evidence type="ECO:0000256" key="3">
    <source>
        <dbReference type="ARBA" id="ARBA00022741"/>
    </source>
</evidence>
<organism evidence="11 12">
    <name type="scientific">Nosema granulosis</name>
    <dbReference type="NCBI Taxonomy" id="83296"/>
    <lineage>
        <taxon>Eukaryota</taxon>
        <taxon>Fungi</taxon>
        <taxon>Fungi incertae sedis</taxon>
        <taxon>Microsporidia</taxon>
        <taxon>Nosematidae</taxon>
        <taxon>Nosema</taxon>
    </lineage>
</organism>
<evidence type="ECO:0000256" key="1">
    <source>
        <dbReference type="ARBA" id="ARBA00004141"/>
    </source>
</evidence>
<reference evidence="11 12" key="1">
    <citation type="journal article" date="2020" name="Genome Biol. Evol.">
        <title>Comparative genomics of strictly vertically transmitted, feminizing microsporidia endosymbionts of amphipod crustaceans.</title>
        <authorList>
            <person name="Cormier A."/>
            <person name="Chebbi M.A."/>
            <person name="Giraud I."/>
            <person name="Wattier R."/>
            <person name="Teixeira M."/>
            <person name="Gilbert C."/>
            <person name="Rigaud T."/>
            <person name="Cordaux R."/>
        </authorList>
    </citation>
    <scope>NUCLEOTIDE SEQUENCE [LARGE SCALE GENOMIC DNA]</scope>
    <source>
        <strain evidence="11 12">Ou3-Ou53</strain>
    </source>
</reference>
<dbReference type="GO" id="GO:0016020">
    <property type="term" value="C:membrane"/>
    <property type="evidence" value="ECO:0007669"/>
    <property type="project" value="UniProtKB-SubCell"/>
</dbReference>
<evidence type="ECO:0000256" key="2">
    <source>
        <dbReference type="ARBA" id="ARBA00022692"/>
    </source>
</evidence>
<comment type="subcellular location">
    <subcellularLocation>
        <location evidence="1">Membrane</location>
        <topology evidence="1">Multi-pass membrane protein</topology>
    </subcellularLocation>
</comment>
<evidence type="ECO:0000259" key="10">
    <source>
        <dbReference type="PROSITE" id="PS50929"/>
    </source>
</evidence>
<dbReference type="Gene3D" id="3.40.50.300">
    <property type="entry name" value="P-loop containing nucleotide triphosphate hydrolases"/>
    <property type="match status" value="1"/>
</dbReference>
<feature type="transmembrane region" description="Helical" evidence="8">
    <location>
        <begin position="174"/>
        <end position="192"/>
    </location>
</feature>
<evidence type="ECO:0000313" key="12">
    <source>
        <dbReference type="Proteomes" id="UP000740883"/>
    </source>
</evidence>
<evidence type="ECO:0000256" key="4">
    <source>
        <dbReference type="ARBA" id="ARBA00022840"/>
    </source>
</evidence>
<feature type="transmembrane region" description="Helical" evidence="8">
    <location>
        <begin position="74"/>
        <end position="98"/>
    </location>
</feature>
<dbReference type="OrthoDB" id="6500128at2759"/>
<feature type="domain" description="ABC transmembrane type-1" evidence="10">
    <location>
        <begin position="36"/>
        <end position="261"/>
    </location>
</feature>
<dbReference type="AlphaFoldDB" id="A0A9P6KY80"/>
<dbReference type="SUPFAM" id="SSF52540">
    <property type="entry name" value="P-loop containing nucleoside triphosphate hydrolases"/>
    <property type="match status" value="1"/>
</dbReference>
<dbReference type="PANTHER" id="PTHR24221:SF654">
    <property type="entry name" value="ATP-BINDING CASSETTE SUB-FAMILY B MEMBER 6"/>
    <property type="match status" value="1"/>
</dbReference>
<evidence type="ECO:0000256" key="6">
    <source>
        <dbReference type="ARBA" id="ARBA00023136"/>
    </source>
</evidence>